<evidence type="ECO:0000313" key="1">
    <source>
        <dbReference type="EMBL" id="GMU07987.1"/>
    </source>
</evidence>
<gene>
    <name evidence="1" type="ORF">ASNO1_42400</name>
</gene>
<dbReference type="Proteomes" id="UP001342631">
    <property type="component" value="Unassembled WGS sequence"/>
</dbReference>
<reference evidence="1 2" key="1">
    <citation type="journal article" date="2024" name="Arch. Microbiol.">
        <title>Corallococcus caeni sp. nov., a novel myxobacterium isolated from activated sludge.</title>
        <authorList>
            <person name="Tomita S."/>
            <person name="Nakai R."/>
            <person name="Kuroda K."/>
            <person name="Kurashita H."/>
            <person name="Hatamoto M."/>
            <person name="Yamaguchi T."/>
            <person name="Narihiro T."/>
        </authorList>
    </citation>
    <scope>NUCLEOTIDE SEQUENCE [LARGE SCALE GENOMIC DNA]</scope>
    <source>
        <strain evidence="1 2">NO1</strain>
    </source>
</reference>
<dbReference type="PANTHER" id="PTHR12736:SF7">
    <property type="entry name" value="LANC-LIKE PROTEIN 3"/>
    <property type="match status" value="1"/>
</dbReference>
<accession>A0ABQ6QVZ0</accession>
<dbReference type="Pfam" id="PF05147">
    <property type="entry name" value="LANC_like"/>
    <property type="match status" value="1"/>
</dbReference>
<dbReference type="SMART" id="SM01260">
    <property type="entry name" value="LANC_like"/>
    <property type="match status" value="1"/>
</dbReference>
<dbReference type="InterPro" id="IPR007822">
    <property type="entry name" value="LANC-like"/>
</dbReference>
<dbReference type="PRINTS" id="PR01955">
    <property type="entry name" value="LANCFRANKIA"/>
</dbReference>
<evidence type="ECO:0008006" key="3">
    <source>
        <dbReference type="Google" id="ProtNLM"/>
    </source>
</evidence>
<dbReference type="InterPro" id="IPR012341">
    <property type="entry name" value="6hp_glycosidase-like_sf"/>
</dbReference>
<dbReference type="PANTHER" id="PTHR12736">
    <property type="entry name" value="LANC-LIKE PROTEIN"/>
    <property type="match status" value="1"/>
</dbReference>
<evidence type="ECO:0000313" key="2">
    <source>
        <dbReference type="Proteomes" id="UP001342631"/>
    </source>
</evidence>
<sequence length="415" mass="44740">MRRHDMPSLVFVEASAATPVPDAARVSHSESRLYLQAADLIAARLRSGDLSFASNEEHGRANDNLYGGPLGVALFLSAHAQVTGQSLSRDAALEMVEPALRLNPFEAANAPGGLVGRGALIHALTRMGPWLEAPQLVEWAHTLTLGFEPERMRQDSRYDLTSGLAGAILVLLALGPSMDAPNRAGHTPLVLAQVAAEHLLERRVRTPQGPRAWPTSPGGPCRTGMAHGATGICLALARLAQRKAETRWMEAVQEALDFEELLFDPAAGNWFQSSQEHRTLMGWCYGAPGMALGYHGILQALPHLPRRAALELGLRNALDAVLRFSTYPMDHLCCGTLGVVEVMHQLGRRTGDATLSSNAHRLTLRMLRAAKGRGGFLLGTGDSHEPSLFQGLAGVGYTLLRLARPEQLPSLLTLE</sequence>
<protein>
    <recommendedName>
        <fullName evidence="3">Lanthionine synthetase</fullName>
    </recommendedName>
</protein>
<dbReference type="SUPFAM" id="SSF158745">
    <property type="entry name" value="LanC-like"/>
    <property type="match status" value="1"/>
</dbReference>
<dbReference type="EMBL" id="BTTX01000004">
    <property type="protein sequence ID" value="GMU07987.1"/>
    <property type="molecule type" value="Genomic_DNA"/>
</dbReference>
<organism evidence="1 2">
    <name type="scientific">Corallococcus caeni</name>
    <dbReference type="NCBI Taxonomy" id="3082388"/>
    <lineage>
        <taxon>Bacteria</taxon>
        <taxon>Pseudomonadati</taxon>
        <taxon>Myxococcota</taxon>
        <taxon>Myxococcia</taxon>
        <taxon>Myxococcales</taxon>
        <taxon>Cystobacterineae</taxon>
        <taxon>Myxococcaceae</taxon>
        <taxon>Corallococcus</taxon>
    </lineage>
</organism>
<dbReference type="Gene3D" id="1.50.10.10">
    <property type="match status" value="1"/>
</dbReference>
<name>A0ABQ6QVZ0_9BACT</name>
<dbReference type="PRINTS" id="PR01950">
    <property type="entry name" value="LANCSUPER"/>
</dbReference>
<keyword evidence="2" id="KW-1185">Reference proteome</keyword>
<comment type="caution">
    <text evidence="1">The sequence shown here is derived from an EMBL/GenBank/DDBJ whole genome shotgun (WGS) entry which is preliminary data.</text>
</comment>
<dbReference type="RefSeq" id="WP_338278816.1">
    <property type="nucleotide sequence ID" value="NZ_BTTX01000004.1"/>
</dbReference>
<proteinExistence type="predicted"/>